<accession>A0A2S0PCH7</accession>
<name>A0A2S0PCH7_9NEIS</name>
<dbReference type="GO" id="GO:0006355">
    <property type="term" value="P:regulation of DNA-templated transcription"/>
    <property type="evidence" value="ECO:0007669"/>
    <property type="project" value="InterPro"/>
</dbReference>
<evidence type="ECO:0000256" key="2">
    <source>
        <dbReference type="ARBA" id="ARBA00023012"/>
    </source>
</evidence>
<evidence type="ECO:0000256" key="7">
    <source>
        <dbReference type="PROSITE-ProRule" id="PRU01091"/>
    </source>
</evidence>
<keyword evidence="3" id="KW-0805">Transcription regulation</keyword>
<evidence type="ECO:0000313" key="10">
    <source>
        <dbReference type="EMBL" id="AVY95045.1"/>
    </source>
</evidence>
<dbReference type="CDD" id="cd17624">
    <property type="entry name" value="REC_OmpR_PmrA-like"/>
    <property type="match status" value="1"/>
</dbReference>
<feature type="DNA-binding region" description="OmpR/PhoB-type" evidence="7">
    <location>
        <begin position="124"/>
        <end position="218"/>
    </location>
</feature>
<evidence type="ECO:0000313" key="11">
    <source>
        <dbReference type="Proteomes" id="UP000244173"/>
    </source>
</evidence>
<keyword evidence="2" id="KW-0902">Two-component regulatory system</keyword>
<dbReference type="RefSeq" id="WP_028498813.1">
    <property type="nucleotide sequence ID" value="NZ_CP028519.1"/>
</dbReference>
<dbReference type="PANTHER" id="PTHR48111:SF67">
    <property type="entry name" value="TRANSCRIPTIONAL REGULATORY PROTEIN TCTD"/>
    <property type="match status" value="1"/>
</dbReference>
<feature type="domain" description="Response regulatory" evidence="8">
    <location>
        <begin position="2"/>
        <end position="116"/>
    </location>
</feature>
<organism evidence="10 11">
    <name type="scientific">Microvirgula aerodenitrificans</name>
    <dbReference type="NCBI Taxonomy" id="57480"/>
    <lineage>
        <taxon>Bacteria</taxon>
        <taxon>Pseudomonadati</taxon>
        <taxon>Pseudomonadota</taxon>
        <taxon>Betaproteobacteria</taxon>
        <taxon>Neisseriales</taxon>
        <taxon>Aquaspirillaceae</taxon>
        <taxon>Microvirgula</taxon>
    </lineage>
</organism>
<keyword evidence="1 6" id="KW-0597">Phosphoprotein</keyword>
<dbReference type="SUPFAM" id="SSF52172">
    <property type="entry name" value="CheY-like"/>
    <property type="match status" value="1"/>
</dbReference>
<dbReference type="InterPro" id="IPR036388">
    <property type="entry name" value="WH-like_DNA-bd_sf"/>
</dbReference>
<dbReference type="PROSITE" id="PS51755">
    <property type="entry name" value="OMPR_PHOB"/>
    <property type="match status" value="1"/>
</dbReference>
<dbReference type="GO" id="GO:0000976">
    <property type="term" value="F:transcription cis-regulatory region binding"/>
    <property type="evidence" value="ECO:0007669"/>
    <property type="project" value="TreeGrafter"/>
</dbReference>
<protein>
    <submittedName>
        <fullName evidence="10">DNA-binding response regulator</fullName>
    </submittedName>
</protein>
<dbReference type="GO" id="GO:0005829">
    <property type="term" value="C:cytosol"/>
    <property type="evidence" value="ECO:0007669"/>
    <property type="project" value="TreeGrafter"/>
</dbReference>
<reference evidence="10 11" key="1">
    <citation type="submission" date="2018-04" db="EMBL/GenBank/DDBJ databases">
        <title>Denitrifier Microvirgula.</title>
        <authorList>
            <person name="Anderson E."/>
            <person name="Jang J."/>
            <person name="Ishii S."/>
        </authorList>
    </citation>
    <scope>NUCLEOTIDE SEQUENCE [LARGE SCALE GENOMIC DNA]</scope>
    <source>
        <strain evidence="10 11">BE2.4</strain>
    </source>
</reference>
<dbReference type="EMBL" id="CP028519">
    <property type="protein sequence ID" value="AVY95045.1"/>
    <property type="molecule type" value="Genomic_DNA"/>
</dbReference>
<sequence length="220" mass="24751">MRVLLIEDDPMIGDAVMLALRDATYAVDWARDGEAGLALFANQQYEMVLVDLGLPKMDGYAVLTRLRQKDAQVPILVVTARDGLDDIEKGLDLGADDYVCKPFEFRELLARMRAVTRRKAGSAAPILSNGEIDLDPASREVSYRGQSLRMTSREFSLLQALLQRPGAILSRSDLEERIYNWDQEIDSNAVEFLIHSIRKKLGSDIIRNVRGLGWMVAKRQ</sequence>
<evidence type="ECO:0000256" key="3">
    <source>
        <dbReference type="ARBA" id="ARBA00023015"/>
    </source>
</evidence>
<dbReference type="SMART" id="SM00448">
    <property type="entry name" value="REC"/>
    <property type="match status" value="1"/>
</dbReference>
<evidence type="ECO:0000256" key="1">
    <source>
        <dbReference type="ARBA" id="ARBA00022553"/>
    </source>
</evidence>
<dbReference type="InterPro" id="IPR011006">
    <property type="entry name" value="CheY-like_superfamily"/>
</dbReference>
<dbReference type="OrthoDB" id="9802426at2"/>
<evidence type="ECO:0000259" key="8">
    <source>
        <dbReference type="PROSITE" id="PS50110"/>
    </source>
</evidence>
<dbReference type="PROSITE" id="PS50110">
    <property type="entry name" value="RESPONSE_REGULATORY"/>
    <property type="match status" value="1"/>
</dbReference>
<keyword evidence="11" id="KW-1185">Reference proteome</keyword>
<dbReference type="AlphaFoldDB" id="A0A2S0PCH7"/>
<evidence type="ECO:0000256" key="6">
    <source>
        <dbReference type="PROSITE-ProRule" id="PRU00169"/>
    </source>
</evidence>
<keyword evidence="4 7" id="KW-0238">DNA-binding</keyword>
<dbReference type="Pfam" id="PF00072">
    <property type="entry name" value="Response_reg"/>
    <property type="match status" value="1"/>
</dbReference>
<dbReference type="Pfam" id="PF00486">
    <property type="entry name" value="Trans_reg_C"/>
    <property type="match status" value="1"/>
</dbReference>
<gene>
    <name evidence="10" type="ORF">DAI18_14080</name>
</gene>
<evidence type="ECO:0000259" key="9">
    <source>
        <dbReference type="PROSITE" id="PS51755"/>
    </source>
</evidence>
<dbReference type="STRING" id="1122240.GCA_000620105_01472"/>
<keyword evidence="5" id="KW-0804">Transcription</keyword>
<evidence type="ECO:0000256" key="5">
    <source>
        <dbReference type="ARBA" id="ARBA00023163"/>
    </source>
</evidence>
<dbReference type="Gene3D" id="3.40.50.2300">
    <property type="match status" value="1"/>
</dbReference>
<dbReference type="KEGG" id="maer:DAI18_14080"/>
<feature type="modified residue" description="4-aspartylphosphate" evidence="6">
    <location>
        <position position="51"/>
    </location>
</feature>
<dbReference type="SMART" id="SM00862">
    <property type="entry name" value="Trans_reg_C"/>
    <property type="match status" value="1"/>
</dbReference>
<dbReference type="InterPro" id="IPR001789">
    <property type="entry name" value="Sig_transdc_resp-reg_receiver"/>
</dbReference>
<dbReference type="InterPro" id="IPR039420">
    <property type="entry name" value="WalR-like"/>
</dbReference>
<dbReference type="Gene3D" id="6.10.250.690">
    <property type="match status" value="1"/>
</dbReference>
<dbReference type="CDD" id="cd00383">
    <property type="entry name" value="trans_reg_C"/>
    <property type="match status" value="1"/>
</dbReference>
<proteinExistence type="predicted"/>
<dbReference type="Proteomes" id="UP000244173">
    <property type="component" value="Chromosome"/>
</dbReference>
<dbReference type="FunFam" id="3.40.50.2300:FF:000002">
    <property type="entry name" value="DNA-binding response regulator PhoP"/>
    <property type="match status" value="1"/>
</dbReference>
<dbReference type="Gene3D" id="1.10.10.10">
    <property type="entry name" value="Winged helix-like DNA-binding domain superfamily/Winged helix DNA-binding domain"/>
    <property type="match status" value="1"/>
</dbReference>
<dbReference type="GO" id="GO:0032993">
    <property type="term" value="C:protein-DNA complex"/>
    <property type="evidence" value="ECO:0007669"/>
    <property type="project" value="TreeGrafter"/>
</dbReference>
<dbReference type="PANTHER" id="PTHR48111">
    <property type="entry name" value="REGULATOR OF RPOS"/>
    <property type="match status" value="1"/>
</dbReference>
<dbReference type="InterPro" id="IPR001867">
    <property type="entry name" value="OmpR/PhoB-type_DNA-bd"/>
</dbReference>
<evidence type="ECO:0000256" key="4">
    <source>
        <dbReference type="ARBA" id="ARBA00023125"/>
    </source>
</evidence>
<feature type="domain" description="OmpR/PhoB-type" evidence="9">
    <location>
        <begin position="124"/>
        <end position="218"/>
    </location>
</feature>
<dbReference type="GO" id="GO:0000156">
    <property type="term" value="F:phosphorelay response regulator activity"/>
    <property type="evidence" value="ECO:0007669"/>
    <property type="project" value="TreeGrafter"/>
</dbReference>